<name>A0A511YZC6_9CELL</name>
<proteinExistence type="predicted"/>
<accession>A0A511YZC6</accession>
<keyword evidence="2" id="KW-0812">Transmembrane</keyword>
<feature type="compositionally biased region" description="Pro residues" evidence="1">
    <location>
        <begin position="216"/>
        <end position="232"/>
    </location>
</feature>
<feature type="transmembrane region" description="Helical" evidence="2">
    <location>
        <begin position="103"/>
        <end position="120"/>
    </location>
</feature>
<feature type="transmembrane region" description="Helical" evidence="2">
    <location>
        <begin position="42"/>
        <end position="59"/>
    </location>
</feature>
<feature type="domain" description="DUF2510" evidence="3">
    <location>
        <begin position="186"/>
        <end position="218"/>
    </location>
</feature>
<feature type="region of interest" description="Disordered" evidence="1">
    <location>
        <begin position="207"/>
        <end position="232"/>
    </location>
</feature>
<feature type="region of interest" description="Disordered" evidence="1">
    <location>
        <begin position="150"/>
        <end position="180"/>
    </location>
</feature>
<protein>
    <recommendedName>
        <fullName evidence="3">DUF2510 domain-containing protein</fullName>
    </recommendedName>
</protein>
<dbReference type="EMBL" id="BJYK01000008">
    <property type="protein sequence ID" value="GEN80544.1"/>
    <property type="molecule type" value="Genomic_DNA"/>
</dbReference>
<dbReference type="AlphaFoldDB" id="A0A511YZC6"/>
<keyword evidence="2" id="KW-0472">Membrane</keyword>
<dbReference type="RefSeq" id="WP_261765591.1">
    <property type="nucleotide sequence ID" value="NZ_BJYK01000008.1"/>
</dbReference>
<gene>
    <name evidence="4" type="ORF">AFE02nite_22780</name>
</gene>
<comment type="caution">
    <text evidence="4">The sequence shown here is derived from an EMBL/GenBank/DDBJ whole genome shotgun (WGS) entry which is preliminary data.</text>
</comment>
<organism evidence="4 5">
    <name type="scientific">Actinotalea fermentans</name>
    <dbReference type="NCBI Taxonomy" id="43671"/>
    <lineage>
        <taxon>Bacteria</taxon>
        <taxon>Bacillati</taxon>
        <taxon>Actinomycetota</taxon>
        <taxon>Actinomycetes</taxon>
        <taxon>Micrococcales</taxon>
        <taxon>Cellulomonadaceae</taxon>
        <taxon>Actinotalea</taxon>
    </lineage>
</organism>
<evidence type="ECO:0000313" key="5">
    <source>
        <dbReference type="Proteomes" id="UP000321484"/>
    </source>
</evidence>
<keyword evidence="5" id="KW-1185">Reference proteome</keyword>
<evidence type="ECO:0000256" key="1">
    <source>
        <dbReference type="SAM" id="MobiDB-lite"/>
    </source>
</evidence>
<reference evidence="4 5" key="1">
    <citation type="submission" date="2019-07" db="EMBL/GenBank/DDBJ databases">
        <title>Whole genome shotgun sequence of Actinotalea fermentans NBRC 105374.</title>
        <authorList>
            <person name="Hosoyama A."/>
            <person name="Uohara A."/>
            <person name="Ohji S."/>
            <person name="Ichikawa N."/>
        </authorList>
    </citation>
    <scope>NUCLEOTIDE SEQUENCE [LARGE SCALE GENOMIC DNA]</scope>
    <source>
        <strain evidence="4 5">NBRC 105374</strain>
    </source>
</reference>
<dbReference type="Proteomes" id="UP000321484">
    <property type="component" value="Unassembled WGS sequence"/>
</dbReference>
<evidence type="ECO:0000313" key="4">
    <source>
        <dbReference type="EMBL" id="GEN80544.1"/>
    </source>
</evidence>
<feature type="compositionally biased region" description="Low complexity" evidence="1">
    <location>
        <begin position="155"/>
        <end position="172"/>
    </location>
</feature>
<dbReference type="Pfam" id="PF10708">
    <property type="entry name" value="DUF2510"/>
    <property type="match status" value="1"/>
</dbReference>
<keyword evidence="2" id="KW-1133">Transmembrane helix</keyword>
<feature type="transmembrane region" description="Helical" evidence="2">
    <location>
        <begin position="64"/>
        <end position="83"/>
    </location>
</feature>
<feature type="transmembrane region" description="Helical" evidence="2">
    <location>
        <begin position="7"/>
        <end position="30"/>
    </location>
</feature>
<evidence type="ECO:0000259" key="3">
    <source>
        <dbReference type="Pfam" id="PF10708"/>
    </source>
</evidence>
<sequence>MSGLRIGGIVAALFVLIGSFLPWATIDMWLGSYSANGTEGDGVITLLLGVAAGVLMGLWKRPLVIIAAVASGLAALVAVANLIDVGRSMGDLDGLADVSPGLGLILTLLAALAGVVLAVLGQAQLAKAGHAAGLSLAELNRGAALPTATLPPQPAAWQAAPAQPAGAWQAAPAQPPAPVAPAAVPPGWHPDPTGAAQLRYWDGTRWTEHVHTQAPAVPPAPPAPPTPPAPPA</sequence>
<dbReference type="InterPro" id="IPR018929">
    <property type="entry name" value="DUF2510"/>
</dbReference>
<evidence type="ECO:0000256" key="2">
    <source>
        <dbReference type="SAM" id="Phobius"/>
    </source>
</evidence>